<evidence type="ECO:0000256" key="6">
    <source>
        <dbReference type="ARBA" id="ARBA00022989"/>
    </source>
</evidence>
<proteinExistence type="inferred from homology"/>
<evidence type="ECO:0000256" key="9">
    <source>
        <dbReference type="ARBA" id="ARBA00042640"/>
    </source>
</evidence>
<evidence type="ECO:0000256" key="2">
    <source>
        <dbReference type="ARBA" id="ARBA00006375"/>
    </source>
</evidence>
<evidence type="ECO:0000256" key="5">
    <source>
        <dbReference type="ARBA" id="ARBA00022737"/>
    </source>
</evidence>
<evidence type="ECO:0000313" key="11">
    <source>
        <dbReference type="WBParaSite" id="PEQ_0000876001-mRNA-1"/>
    </source>
</evidence>
<sequence>MIEGSIWNIRVSQGTCSRRTWQPSTDNAHALCWPKKSFGLSKWTITLSKIELFDNYKIKISKIPALNNFDLSEAILNNIKSLCDGSLSEAVFAVTPMETVKVKFVNDQMLPKPRYKGFIKGLSMIVREEGFRHSMILHLFLYRIYCTHRRP</sequence>
<dbReference type="SUPFAM" id="SSF103506">
    <property type="entry name" value="Mitochondrial carrier"/>
    <property type="match status" value="1"/>
</dbReference>
<protein>
    <recommendedName>
        <fullName evidence="9">Citrate transport protein</fullName>
    </recommendedName>
</protein>
<name>A0A914RQI4_PAREQ</name>
<accession>A0A914RQI4</accession>
<dbReference type="PANTHER" id="PTHR45788:SF4">
    <property type="entry name" value="TRICARBOXYLATE TRANSPORT PROTEIN, MITOCHONDRIAL"/>
    <property type="match status" value="1"/>
</dbReference>
<keyword evidence="6" id="KW-1133">Transmembrane helix</keyword>
<dbReference type="Gene3D" id="1.50.40.10">
    <property type="entry name" value="Mitochondrial carrier domain"/>
    <property type="match status" value="1"/>
</dbReference>
<dbReference type="GO" id="GO:0071913">
    <property type="term" value="F:citrate secondary active transmembrane transporter activity"/>
    <property type="evidence" value="ECO:0007669"/>
    <property type="project" value="TreeGrafter"/>
</dbReference>
<reference evidence="11" key="1">
    <citation type="submission" date="2022-11" db="UniProtKB">
        <authorList>
            <consortium name="WormBaseParasite"/>
        </authorList>
    </citation>
    <scope>IDENTIFICATION</scope>
</reference>
<dbReference type="InterPro" id="IPR049563">
    <property type="entry name" value="TXTP-like"/>
</dbReference>
<evidence type="ECO:0000256" key="4">
    <source>
        <dbReference type="ARBA" id="ARBA00022692"/>
    </source>
</evidence>
<organism evidence="10 11">
    <name type="scientific">Parascaris equorum</name>
    <name type="common">Equine roundworm</name>
    <dbReference type="NCBI Taxonomy" id="6256"/>
    <lineage>
        <taxon>Eukaryota</taxon>
        <taxon>Metazoa</taxon>
        <taxon>Ecdysozoa</taxon>
        <taxon>Nematoda</taxon>
        <taxon>Chromadorea</taxon>
        <taxon>Rhabditida</taxon>
        <taxon>Spirurina</taxon>
        <taxon>Ascaridomorpha</taxon>
        <taxon>Ascaridoidea</taxon>
        <taxon>Ascarididae</taxon>
        <taxon>Parascaris</taxon>
    </lineage>
</organism>
<dbReference type="PANTHER" id="PTHR45788">
    <property type="entry name" value="SUCCINATE/FUMARATE MITOCHONDRIAL TRANSPORTER-RELATED"/>
    <property type="match status" value="1"/>
</dbReference>
<evidence type="ECO:0000256" key="3">
    <source>
        <dbReference type="ARBA" id="ARBA00022448"/>
    </source>
</evidence>
<comment type="subcellular location">
    <subcellularLocation>
        <location evidence="1">Mitochondrion membrane</location>
        <topology evidence="1">Multi-pass membrane protein</topology>
    </subcellularLocation>
</comment>
<dbReference type="GO" id="GO:0006843">
    <property type="term" value="P:mitochondrial citrate transmembrane transport"/>
    <property type="evidence" value="ECO:0007669"/>
    <property type="project" value="TreeGrafter"/>
</dbReference>
<dbReference type="InterPro" id="IPR023395">
    <property type="entry name" value="MCP_dom_sf"/>
</dbReference>
<dbReference type="AlphaFoldDB" id="A0A914RQI4"/>
<dbReference type="Proteomes" id="UP000887564">
    <property type="component" value="Unplaced"/>
</dbReference>
<keyword evidence="10" id="KW-1185">Reference proteome</keyword>
<keyword evidence="3" id="KW-0813">Transport</keyword>
<evidence type="ECO:0000313" key="10">
    <source>
        <dbReference type="Proteomes" id="UP000887564"/>
    </source>
</evidence>
<keyword evidence="7" id="KW-0496">Mitochondrion</keyword>
<keyword evidence="4" id="KW-0812">Transmembrane</keyword>
<evidence type="ECO:0000256" key="8">
    <source>
        <dbReference type="ARBA" id="ARBA00023136"/>
    </source>
</evidence>
<dbReference type="GO" id="GO:0031966">
    <property type="term" value="C:mitochondrial membrane"/>
    <property type="evidence" value="ECO:0007669"/>
    <property type="project" value="UniProtKB-SubCell"/>
</dbReference>
<evidence type="ECO:0000256" key="7">
    <source>
        <dbReference type="ARBA" id="ARBA00023128"/>
    </source>
</evidence>
<keyword evidence="5" id="KW-0677">Repeat</keyword>
<evidence type="ECO:0000256" key="1">
    <source>
        <dbReference type="ARBA" id="ARBA00004225"/>
    </source>
</evidence>
<keyword evidence="8" id="KW-0472">Membrane</keyword>
<dbReference type="InterPro" id="IPR018108">
    <property type="entry name" value="MCP_transmembrane"/>
</dbReference>
<comment type="similarity">
    <text evidence="2">Belongs to the mitochondrial carrier (TC 2.A.29) family.</text>
</comment>
<dbReference type="Pfam" id="PF00153">
    <property type="entry name" value="Mito_carr"/>
    <property type="match status" value="1"/>
</dbReference>
<dbReference type="WBParaSite" id="PEQ_0000876001-mRNA-1">
    <property type="protein sequence ID" value="PEQ_0000876001-mRNA-1"/>
    <property type="gene ID" value="PEQ_0000876001"/>
</dbReference>